<dbReference type="InterPro" id="IPR052929">
    <property type="entry name" value="RNase_H-like_EbsB-rel"/>
</dbReference>
<reference evidence="1 2" key="1">
    <citation type="submission" date="2024-04" db="EMBL/GenBank/DDBJ databases">
        <authorList>
            <person name="Fracassetti M."/>
        </authorList>
    </citation>
    <scope>NUCLEOTIDE SEQUENCE [LARGE SCALE GENOMIC DNA]</scope>
</reference>
<organism evidence="1 2">
    <name type="scientific">Linum trigynum</name>
    <dbReference type="NCBI Taxonomy" id="586398"/>
    <lineage>
        <taxon>Eukaryota</taxon>
        <taxon>Viridiplantae</taxon>
        <taxon>Streptophyta</taxon>
        <taxon>Embryophyta</taxon>
        <taxon>Tracheophyta</taxon>
        <taxon>Spermatophyta</taxon>
        <taxon>Magnoliopsida</taxon>
        <taxon>eudicotyledons</taxon>
        <taxon>Gunneridae</taxon>
        <taxon>Pentapetalae</taxon>
        <taxon>rosids</taxon>
        <taxon>fabids</taxon>
        <taxon>Malpighiales</taxon>
        <taxon>Linaceae</taxon>
        <taxon>Linum</taxon>
    </lineage>
</organism>
<dbReference type="EMBL" id="OZ034814">
    <property type="protein sequence ID" value="CAL1359181.1"/>
    <property type="molecule type" value="Genomic_DNA"/>
</dbReference>
<dbReference type="AlphaFoldDB" id="A0AAV2CT50"/>
<gene>
    <name evidence="1" type="ORF">LTRI10_LOCUS6686</name>
</gene>
<dbReference type="PANTHER" id="PTHR47074">
    <property type="entry name" value="BNAC02G40300D PROTEIN"/>
    <property type="match status" value="1"/>
</dbReference>
<dbReference type="PANTHER" id="PTHR47074:SF48">
    <property type="entry name" value="POLYNUCLEOTIDYL TRANSFERASE, RIBONUCLEASE H-LIKE SUPERFAMILY PROTEIN"/>
    <property type="match status" value="1"/>
</dbReference>
<keyword evidence="2" id="KW-1185">Reference proteome</keyword>
<protein>
    <recommendedName>
        <fullName evidence="3">RNase H type-1 domain-containing protein</fullName>
    </recommendedName>
</protein>
<dbReference type="Proteomes" id="UP001497516">
    <property type="component" value="Chromosome 10"/>
</dbReference>
<evidence type="ECO:0008006" key="3">
    <source>
        <dbReference type="Google" id="ProtNLM"/>
    </source>
</evidence>
<accession>A0AAV2CT50</accession>
<evidence type="ECO:0000313" key="2">
    <source>
        <dbReference type="Proteomes" id="UP001497516"/>
    </source>
</evidence>
<name>A0AAV2CT50_9ROSI</name>
<proteinExistence type="predicted"/>
<sequence length="84" mass="9936">MLLWTMSNERNNHLFNNNKVKEWEIVQKALNYWEEFTDHHRQATVEKVEEIRTWKRPPPGWVKFNMDAAVLKEGGTGLGVVARD</sequence>
<evidence type="ECO:0000313" key="1">
    <source>
        <dbReference type="EMBL" id="CAL1359181.1"/>
    </source>
</evidence>